<evidence type="ECO:0000313" key="7">
    <source>
        <dbReference type="EMBL" id="CUQ82113.1"/>
    </source>
</evidence>
<dbReference type="PROSITE" id="PS00136">
    <property type="entry name" value="SUBTILASE_ASP"/>
    <property type="match status" value="1"/>
</dbReference>
<reference evidence="7 8" key="1">
    <citation type="submission" date="2015-09" db="EMBL/GenBank/DDBJ databases">
        <authorList>
            <consortium name="Pathogen Informatics"/>
        </authorList>
    </citation>
    <scope>NUCLEOTIDE SEQUENCE [LARGE SCALE GENOMIC DNA]</scope>
    <source>
        <strain evidence="7 8">2789STDY5834889</strain>
    </source>
</reference>
<dbReference type="RefSeq" id="WP_055170811.1">
    <property type="nucleotide sequence ID" value="NZ_CZBX01000002.1"/>
</dbReference>
<evidence type="ECO:0000256" key="3">
    <source>
        <dbReference type="ARBA" id="ARBA00022801"/>
    </source>
</evidence>
<dbReference type="InterPro" id="IPR034045">
    <property type="entry name" value="Pep_S8_CspA-like"/>
</dbReference>
<comment type="similarity">
    <text evidence="1 5">Belongs to the peptidase S8 family.</text>
</comment>
<evidence type="ECO:0000259" key="6">
    <source>
        <dbReference type="Pfam" id="PF00082"/>
    </source>
</evidence>
<accession>A0A174Z3V0</accession>
<dbReference type="PANTHER" id="PTHR43806">
    <property type="entry name" value="PEPTIDASE S8"/>
    <property type="match status" value="1"/>
</dbReference>
<comment type="caution">
    <text evidence="5">Lacks conserved residue(s) required for the propagation of feature annotation.</text>
</comment>
<evidence type="ECO:0000256" key="5">
    <source>
        <dbReference type="PROSITE-ProRule" id="PRU01240"/>
    </source>
</evidence>
<dbReference type="PIRSF" id="PIRSF037894">
    <property type="entry name" value="Subtilisin_rel_CspABC"/>
    <property type="match status" value="1"/>
</dbReference>
<dbReference type="InterPro" id="IPR017310">
    <property type="entry name" value="Pept_S8A_subtilisin_clostridia"/>
</dbReference>
<feature type="domain" description="Peptidase S8/S53" evidence="6">
    <location>
        <begin position="434"/>
        <end position="554"/>
    </location>
</feature>
<evidence type="ECO:0000256" key="2">
    <source>
        <dbReference type="ARBA" id="ARBA00022670"/>
    </source>
</evidence>
<dbReference type="InterPro" id="IPR015500">
    <property type="entry name" value="Peptidase_S8_subtilisin-rel"/>
</dbReference>
<dbReference type="GO" id="GO:0006508">
    <property type="term" value="P:proteolysis"/>
    <property type="evidence" value="ECO:0007669"/>
    <property type="project" value="UniProtKB-KW"/>
</dbReference>
<dbReference type="PROSITE" id="PS00137">
    <property type="entry name" value="SUBTILASE_HIS"/>
    <property type="match status" value="1"/>
</dbReference>
<evidence type="ECO:0000256" key="1">
    <source>
        <dbReference type="ARBA" id="ARBA00011073"/>
    </source>
</evidence>
<keyword evidence="2 7" id="KW-0645">Protease</keyword>
<dbReference type="Gene3D" id="3.40.50.200">
    <property type="entry name" value="Peptidase S8/S53 domain"/>
    <property type="match status" value="1"/>
</dbReference>
<organism evidence="7 8">
    <name type="scientific">[Ruminococcus] torques</name>
    <dbReference type="NCBI Taxonomy" id="33039"/>
    <lineage>
        <taxon>Bacteria</taxon>
        <taxon>Bacillati</taxon>
        <taxon>Bacillota</taxon>
        <taxon>Clostridia</taxon>
        <taxon>Lachnospirales</taxon>
        <taxon>Lachnospiraceae</taxon>
        <taxon>Mediterraneibacter</taxon>
    </lineage>
</organism>
<dbReference type="InterPro" id="IPR023827">
    <property type="entry name" value="Peptidase_S8_Asp-AS"/>
</dbReference>
<name>A0A174Z3V0_9FIRM</name>
<gene>
    <name evidence="7" type="ORF">ERS852502_00418</name>
</gene>
<dbReference type="Pfam" id="PF00082">
    <property type="entry name" value="Peptidase_S8"/>
    <property type="match status" value="2"/>
</dbReference>
<dbReference type="InterPro" id="IPR022398">
    <property type="entry name" value="Peptidase_S8_His-AS"/>
</dbReference>
<dbReference type="PRINTS" id="PR00723">
    <property type="entry name" value="SUBTILISIN"/>
</dbReference>
<proteinExistence type="inferred from homology"/>
<evidence type="ECO:0000313" key="8">
    <source>
        <dbReference type="Proteomes" id="UP000078383"/>
    </source>
</evidence>
<evidence type="ECO:0000256" key="4">
    <source>
        <dbReference type="ARBA" id="ARBA00022825"/>
    </source>
</evidence>
<dbReference type="EMBL" id="CZBX01000002">
    <property type="protein sequence ID" value="CUQ82113.1"/>
    <property type="molecule type" value="Genomic_DNA"/>
</dbReference>
<dbReference type="SUPFAM" id="SSF52743">
    <property type="entry name" value="Subtilisin-like"/>
    <property type="match status" value="1"/>
</dbReference>
<keyword evidence="3" id="KW-0378">Hydrolase</keyword>
<dbReference type="InterPro" id="IPR000209">
    <property type="entry name" value="Peptidase_S8/S53_dom"/>
</dbReference>
<keyword evidence="4" id="KW-0720">Serine protease</keyword>
<dbReference type="Gene3D" id="2.60.120.1290">
    <property type="match status" value="1"/>
</dbReference>
<dbReference type="InterPro" id="IPR036852">
    <property type="entry name" value="Peptidase_S8/S53_dom_sf"/>
</dbReference>
<sequence>MNDLETCREQILSEDTRDFISNPLRTPLFNELLKKDPCIQDAGLGYQCIYFSKELVEPISLARFSYNSIPNCFAPVAMETLNQTGILPVQNYPALQLKGKGVLIGFLDSGIDYQNKVFRNLDGTTRIAALWDQTIQSGTPPRDFFYGSEYRKEEIDLALSSDSPLSQVPSVDIDGHGTYIASLAAGNADADEQFLGAAPESTLAVVKLKQAKQYLRDYYCITETAVCYQETDLILGLKYLNDLADELGLPLVMCITIGSNLGGHVGTLPLPALLGSYSLMPDRIAVVGTGNEADKRHHYFNTIQSENDRKTVEIRVGENVSGFTLELWVLIPNLFSISIISPSGENTSKIPFHVGTSADIDFLFEKTRVSVDYRLLVEKANSELIFFRFRTPAEGIWKIIVEPTRLINGDFHIWLPVTEFLDGEVYFLESDPYTTLTNPANAPSPLTVSYYDGSNGAVAQASGRGYTRTRFENPSITAPGINIKGALPGNRFAVRSGSCAAAAITAGAVALMLEWQLYERKMPGIDVFQIKSLLILGAIRPDSMEYPNREWGYGQLNLYNTFEVMRQL</sequence>
<dbReference type="PROSITE" id="PS51892">
    <property type="entry name" value="SUBTILASE"/>
    <property type="match status" value="1"/>
</dbReference>
<dbReference type="OrthoDB" id="9762689at2"/>
<dbReference type="InterPro" id="IPR050131">
    <property type="entry name" value="Peptidase_S8_subtilisin-like"/>
</dbReference>
<dbReference type="CDD" id="cd07478">
    <property type="entry name" value="Peptidases_S8_CspA-like"/>
    <property type="match status" value="1"/>
</dbReference>
<feature type="domain" description="Peptidase S8/S53" evidence="6">
    <location>
        <begin position="99"/>
        <end position="213"/>
    </location>
</feature>
<protein>
    <submittedName>
        <fullName evidence="7">Type VII secretion-associated serine protease mycosin</fullName>
    </submittedName>
</protein>
<dbReference type="GO" id="GO:0004252">
    <property type="term" value="F:serine-type endopeptidase activity"/>
    <property type="evidence" value="ECO:0007669"/>
    <property type="project" value="InterPro"/>
</dbReference>
<dbReference type="PANTHER" id="PTHR43806:SF11">
    <property type="entry name" value="CEREVISIN-RELATED"/>
    <property type="match status" value="1"/>
</dbReference>
<dbReference type="AlphaFoldDB" id="A0A174Z3V0"/>
<dbReference type="Proteomes" id="UP000078383">
    <property type="component" value="Unassembled WGS sequence"/>
</dbReference>